<keyword evidence="3" id="KW-1185">Reference proteome</keyword>
<feature type="compositionally biased region" description="Basic and acidic residues" evidence="1">
    <location>
        <begin position="319"/>
        <end position="328"/>
    </location>
</feature>
<dbReference type="Proteomes" id="UP000799764">
    <property type="component" value="Unassembled WGS sequence"/>
</dbReference>
<feature type="region of interest" description="Disordered" evidence="1">
    <location>
        <begin position="228"/>
        <end position="261"/>
    </location>
</feature>
<feature type="region of interest" description="Disordered" evidence="1">
    <location>
        <begin position="69"/>
        <end position="100"/>
    </location>
</feature>
<evidence type="ECO:0000313" key="2">
    <source>
        <dbReference type="EMBL" id="KAF2448358.1"/>
    </source>
</evidence>
<sequence length="643" mass="69655">MGSASSHPQQPPLIALNGGSFGKHNTILVPAEAFAGKWGPKRKFKGRPNYRPVYPDPFAYLPPPRVGRGRGRKGWGVGVDDTLSEGDMRPRNRGVGRRRGGLAMPMPMPYYPGMPAFAPPGAVPVMYDLRGARARSAPNLQAGYIPAVRGGRAKNMGMGNFPGAGFQPGMVPGYGPVAGMPAPAYAAAAAPSPAPQPRMPARAPPQQQKMRHPPGVEAVAKGVHYAQPAAQLPRRKSEPLVSAQLNRSQPPNKRAGPSGQEWLPSENAFLDACTCTTNCNCRKGARVLYRHQGQGQGDGEQNTWGEIRYVLKDDLGRDCGDHSRCREKEEEESDGGRKKGKKGKGKNGERESGDVEKMREEMKGLREDIKNMTIGVGRMGMGAAAGQIPTNMGRMPSQGGWPGMMDGRMDPRMAQRMGSGDAYGMEFMPQMQQPMRGGRSGRMPGRVADMDLEDDVSFEDAEEIMDSRMGPRMMKMPPHPRNPGPRRPRQHRGPPRRPPRRVSEFDPHREYAPRPGRRGNVNGPGQRGGGRPPPPPPEYDLDDDSMGSGMDGRGRFGPMDDDEGNWPPTGGRHGKTPSEWNPTQVNKYTTGMDNDFNMAPPPPPGQSPRGGGRGRGSGSGEGRAMGAEGRRPNQAHVDDGDDY</sequence>
<organism evidence="2 3">
    <name type="scientific">Karstenula rhodostoma CBS 690.94</name>
    <dbReference type="NCBI Taxonomy" id="1392251"/>
    <lineage>
        <taxon>Eukaryota</taxon>
        <taxon>Fungi</taxon>
        <taxon>Dikarya</taxon>
        <taxon>Ascomycota</taxon>
        <taxon>Pezizomycotina</taxon>
        <taxon>Dothideomycetes</taxon>
        <taxon>Pleosporomycetidae</taxon>
        <taxon>Pleosporales</taxon>
        <taxon>Massarineae</taxon>
        <taxon>Didymosphaeriaceae</taxon>
        <taxon>Karstenula</taxon>
    </lineage>
</organism>
<feature type="compositionally biased region" description="Polar residues" evidence="1">
    <location>
        <begin position="578"/>
        <end position="592"/>
    </location>
</feature>
<feature type="region of interest" description="Disordered" evidence="1">
    <location>
        <begin position="466"/>
        <end position="643"/>
    </location>
</feature>
<dbReference type="AlphaFoldDB" id="A0A9P4UGB8"/>
<feature type="compositionally biased region" description="Basic and acidic residues" evidence="1">
    <location>
        <begin position="346"/>
        <end position="357"/>
    </location>
</feature>
<proteinExistence type="predicted"/>
<feature type="compositionally biased region" description="Basic residues" evidence="1">
    <location>
        <begin position="484"/>
        <end position="500"/>
    </location>
</feature>
<dbReference type="OrthoDB" id="3801350at2759"/>
<evidence type="ECO:0000313" key="3">
    <source>
        <dbReference type="Proteomes" id="UP000799764"/>
    </source>
</evidence>
<feature type="region of interest" description="Disordered" evidence="1">
    <location>
        <begin position="189"/>
        <end position="212"/>
    </location>
</feature>
<reference evidence="2" key="1">
    <citation type="journal article" date="2020" name="Stud. Mycol.">
        <title>101 Dothideomycetes genomes: a test case for predicting lifestyles and emergence of pathogens.</title>
        <authorList>
            <person name="Haridas S."/>
            <person name="Albert R."/>
            <person name="Binder M."/>
            <person name="Bloem J."/>
            <person name="Labutti K."/>
            <person name="Salamov A."/>
            <person name="Andreopoulos B."/>
            <person name="Baker S."/>
            <person name="Barry K."/>
            <person name="Bills G."/>
            <person name="Bluhm B."/>
            <person name="Cannon C."/>
            <person name="Castanera R."/>
            <person name="Culley D."/>
            <person name="Daum C."/>
            <person name="Ezra D."/>
            <person name="Gonzalez J."/>
            <person name="Henrissat B."/>
            <person name="Kuo A."/>
            <person name="Liang C."/>
            <person name="Lipzen A."/>
            <person name="Lutzoni F."/>
            <person name="Magnuson J."/>
            <person name="Mondo S."/>
            <person name="Nolan M."/>
            <person name="Ohm R."/>
            <person name="Pangilinan J."/>
            <person name="Park H.-J."/>
            <person name="Ramirez L."/>
            <person name="Alfaro M."/>
            <person name="Sun H."/>
            <person name="Tritt A."/>
            <person name="Yoshinaga Y."/>
            <person name="Zwiers L.-H."/>
            <person name="Turgeon B."/>
            <person name="Goodwin S."/>
            <person name="Spatafora J."/>
            <person name="Crous P."/>
            <person name="Grigoriev I."/>
        </authorList>
    </citation>
    <scope>NUCLEOTIDE SEQUENCE</scope>
    <source>
        <strain evidence="2">CBS 690.94</strain>
    </source>
</reference>
<name>A0A9P4UGB8_9PLEO</name>
<accession>A0A9P4UGB8</accession>
<evidence type="ECO:0000256" key="1">
    <source>
        <dbReference type="SAM" id="MobiDB-lite"/>
    </source>
</evidence>
<feature type="compositionally biased region" description="Low complexity" evidence="1">
    <location>
        <begin position="199"/>
        <end position="208"/>
    </location>
</feature>
<feature type="compositionally biased region" description="Basic residues" evidence="1">
    <location>
        <begin position="91"/>
        <end position="100"/>
    </location>
</feature>
<feature type="compositionally biased region" description="Basic and acidic residues" evidence="1">
    <location>
        <begin position="501"/>
        <end position="512"/>
    </location>
</feature>
<feature type="region of interest" description="Disordered" evidence="1">
    <location>
        <begin position="319"/>
        <end position="357"/>
    </location>
</feature>
<feature type="compositionally biased region" description="Gly residues" evidence="1">
    <location>
        <begin position="608"/>
        <end position="623"/>
    </location>
</feature>
<comment type="caution">
    <text evidence="2">The sequence shown here is derived from an EMBL/GenBank/DDBJ whole genome shotgun (WGS) entry which is preliminary data.</text>
</comment>
<protein>
    <submittedName>
        <fullName evidence="2">Uncharacterized protein</fullName>
    </submittedName>
</protein>
<dbReference type="EMBL" id="MU001495">
    <property type="protein sequence ID" value="KAF2448358.1"/>
    <property type="molecule type" value="Genomic_DNA"/>
</dbReference>
<gene>
    <name evidence="2" type="ORF">P171DRAFT_440748</name>
</gene>